<protein>
    <submittedName>
        <fullName evidence="3">Luciferase family oxidoreductase group 1</fullName>
    </submittedName>
</protein>
<evidence type="ECO:0000259" key="2">
    <source>
        <dbReference type="Pfam" id="PF00296"/>
    </source>
</evidence>
<dbReference type="SUPFAM" id="SSF51679">
    <property type="entry name" value="Bacterial luciferase-like"/>
    <property type="match status" value="1"/>
</dbReference>
<dbReference type="RefSeq" id="WP_106592216.1">
    <property type="nucleotide sequence ID" value="NZ_PYGI01000015.1"/>
</dbReference>
<dbReference type="InterPro" id="IPR050766">
    <property type="entry name" value="Bact_Lucif_Oxidored"/>
</dbReference>
<dbReference type="PANTHER" id="PTHR30137:SF20">
    <property type="entry name" value="N-ACETYL-S-ALKYLCYSTEINE MONOOXYGENASE"/>
    <property type="match status" value="1"/>
</dbReference>
<dbReference type="AlphaFoldDB" id="A0A2P8ETU5"/>
<accession>A0A2P8ETU5</accession>
<comment type="caution">
    <text evidence="3">The sequence shown here is derived from an EMBL/GenBank/DDBJ whole genome shotgun (WGS) entry which is preliminary data.</text>
</comment>
<name>A0A2P8ETU5_9GAMM</name>
<proteinExistence type="predicted"/>
<evidence type="ECO:0000313" key="4">
    <source>
        <dbReference type="Proteomes" id="UP000242133"/>
    </source>
</evidence>
<gene>
    <name evidence="3" type="ORF">CLV44_11566</name>
</gene>
<dbReference type="GO" id="GO:0005829">
    <property type="term" value="C:cytosol"/>
    <property type="evidence" value="ECO:0007669"/>
    <property type="project" value="TreeGrafter"/>
</dbReference>
<dbReference type="EMBL" id="PYGI01000015">
    <property type="protein sequence ID" value="PSL12897.1"/>
    <property type="molecule type" value="Genomic_DNA"/>
</dbReference>
<keyword evidence="4" id="KW-1185">Reference proteome</keyword>
<dbReference type="Gene3D" id="3.20.20.30">
    <property type="entry name" value="Luciferase-like domain"/>
    <property type="match status" value="1"/>
</dbReference>
<dbReference type="OrthoDB" id="9780518at2"/>
<sequence length="337" mass="36456">MTLKLTVVDQSPVQGLPSNTSPVALTVDLARACDRLGYHRYWLAEHHNSINFAGPCPEILISHIASVTERIRVGSGGVMLTHYSPYKVAEQFSMLETLYPGRIDLGIGRAPGGDALASHALAYPAQPGLEDYAEQAWLLQHLLHNTLPGSHAYKGLQVMPGQPTAPATWMLGSSGGSAGLAGQIGMKMTLALFISPEPAPPSVLTEYKQAWHNAGHPGEPEANIAVAALCADSREEAEYLAAPAVYWKVKAFRQGVREVVKAPDEALRLKEQLSASDKAFFDAVLNSMILGTAEECAEQISHVADRYQSDEVGIVTVTHDYQHRLRSYKQLANVLIG</sequence>
<dbReference type="NCBIfam" id="TIGR03558">
    <property type="entry name" value="oxido_grp_1"/>
    <property type="match status" value="1"/>
</dbReference>
<dbReference type="Pfam" id="PF00296">
    <property type="entry name" value="Bac_luciferase"/>
    <property type="match status" value="1"/>
</dbReference>
<evidence type="ECO:0000313" key="3">
    <source>
        <dbReference type="EMBL" id="PSL12897.1"/>
    </source>
</evidence>
<feature type="domain" description="Luciferase-like" evidence="2">
    <location>
        <begin position="9"/>
        <end position="305"/>
    </location>
</feature>
<reference evidence="3 4" key="1">
    <citation type="submission" date="2018-03" db="EMBL/GenBank/DDBJ databases">
        <title>Genomic Encyclopedia of Archaeal and Bacterial Type Strains, Phase II (KMG-II): from individual species to whole genera.</title>
        <authorList>
            <person name="Goeker M."/>
        </authorList>
    </citation>
    <scope>NUCLEOTIDE SEQUENCE [LARGE SCALE GENOMIC DNA]</scope>
    <source>
        <strain evidence="3 4">DSM 17586</strain>
    </source>
</reference>
<dbReference type="InterPro" id="IPR019949">
    <property type="entry name" value="CmoO-like"/>
</dbReference>
<comment type="similarity">
    <text evidence="1">To bacterial alkanal monooxygenase alpha and beta chains.</text>
</comment>
<dbReference type="InterPro" id="IPR036661">
    <property type="entry name" value="Luciferase-like_sf"/>
</dbReference>
<dbReference type="PANTHER" id="PTHR30137">
    <property type="entry name" value="LUCIFERASE-LIKE MONOOXYGENASE"/>
    <property type="match status" value="1"/>
</dbReference>
<organism evidence="3 4">
    <name type="scientific">Marinobacterium halophilum</name>
    <dbReference type="NCBI Taxonomy" id="267374"/>
    <lineage>
        <taxon>Bacteria</taxon>
        <taxon>Pseudomonadati</taxon>
        <taxon>Pseudomonadota</taxon>
        <taxon>Gammaproteobacteria</taxon>
        <taxon>Oceanospirillales</taxon>
        <taxon>Oceanospirillaceae</taxon>
        <taxon>Marinobacterium</taxon>
    </lineage>
</organism>
<dbReference type="Proteomes" id="UP000242133">
    <property type="component" value="Unassembled WGS sequence"/>
</dbReference>
<dbReference type="GO" id="GO:0016705">
    <property type="term" value="F:oxidoreductase activity, acting on paired donors, with incorporation or reduction of molecular oxygen"/>
    <property type="evidence" value="ECO:0007669"/>
    <property type="project" value="InterPro"/>
</dbReference>
<evidence type="ECO:0000256" key="1">
    <source>
        <dbReference type="ARBA" id="ARBA00007789"/>
    </source>
</evidence>
<dbReference type="InterPro" id="IPR011251">
    <property type="entry name" value="Luciferase-like_dom"/>
</dbReference>